<dbReference type="SUPFAM" id="SSF75304">
    <property type="entry name" value="Amidase signature (AS) enzymes"/>
    <property type="match status" value="1"/>
</dbReference>
<dbReference type="PANTHER" id="PTHR46310">
    <property type="entry name" value="AMIDASE 1"/>
    <property type="match status" value="1"/>
</dbReference>
<proteinExistence type="predicted"/>
<evidence type="ECO:0000313" key="2">
    <source>
        <dbReference type="EMBL" id="KAL1857018.1"/>
    </source>
</evidence>
<protein>
    <recommendedName>
        <fullName evidence="1">Amidase domain-containing protein</fullName>
    </recommendedName>
</protein>
<keyword evidence="3" id="KW-1185">Reference proteome</keyword>
<dbReference type="EMBL" id="JAWRVE010000116">
    <property type="protein sequence ID" value="KAL1857018.1"/>
    <property type="molecule type" value="Genomic_DNA"/>
</dbReference>
<dbReference type="InterPro" id="IPR036928">
    <property type="entry name" value="AS_sf"/>
</dbReference>
<organism evidence="2 3">
    <name type="scientific">Diaporthe australafricana</name>
    <dbReference type="NCBI Taxonomy" id="127596"/>
    <lineage>
        <taxon>Eukaryota</taxon>
        <taxon>Fungi</taxon>
        <taxon>Dikarya</taxon>
        <taxon>Ascomycota</taxon>
        <taxon>Pezizomycotina</taxon>
        <taxon>Sordariomycetes</taxon>
        <taxon>Sordariomycetidae</taxon>
        <taxon>Diaporthales</taxon>
        <taxon>Diaporthaceae</taxon>
        <taxon>Diaporthe</taxon>
    </lineage>
</organism>
<dbReference type="InterPro" id="IPR023631">
    <property type="entry name" value="Amidase_dom"/>
</dbReference>
<gene>
    <name evidence="2" type="ORF">Daus18300_010464</name>
</gene>
<comment type="caution">
    <text evidence="2">The sequence shown here is derived from an EMBL/GenBank/DDBJ whole genome shotgun (WGS) entry which is preliminary data.</text>
</comment>
<evidence type="ECO:0000313" key="3">
    <source>
        <dbReference type="Proteomes" id="UP001583177"/>
    </source>
</evidence>
<feature type="domain" description="Amidase" evidence="1">
    <location>
        <begin position="112"/>
        <end position="255"/>
    </location>
</feature>
<name>A0ABR3WAC7_9PEZI</name>
<reference evidence="2 3" key="1">
    <citation type="journal article" date="2024" name="IMA Fungus">
        <title>IMA Genome - F19 : A genome assembly and annotation guide to empower mycologists, including annotated draft genome sequences of Ceratocystis pirilliformis, Diaporthe australafricana, Fusarium ophioides, Paecilomyces lecythidis, and Sporothrix stenoceras.</title>
        <authorList>
            <person name="Aylward J."/>
            <person name="Wilson A.M."/>
            <person name="Visagie C.M."/>
            <person name="Spraker J."/>
            <person name="Barnes I."/>
            <person name="Buitendag C."/>
            <person name="Ceriani C."/>
            <person name="Del Mar Angel L."/>
            <person name="du Plessis D."/>
            <person name="Fuchs T."/>
            <person name="Gasser K."/>
            <person name="Kramer D."/>
            <person name="Li W."/>
            <person name="Munsamy K."/>
            <person name="Piso A."/>
            <person name="Price J.L."/>
            <person name="Sonnekus B."/>
            <person name="Thomas C."/>
            <person name="van der Nest A."/>
            <person name="van Dijk A."/>
            <person name="van Heerden A."/>
            <person name="van Vuuren N."/>
            <person name="Yilmaz N."/>
            <person name="Duong T.A."/>
            <person name="van der Merwe N.A."/>
            <person name="Wingfield M.J."/>
            <person name="Wingfield B.D."/>
        </authorList>
    </citation>
    <scope>NUCLEOTIDE SEQUENCE [LARGE SCALE GENOMIC DNA]</scope>
    <source>
        <strain evidence="2 3">CMW 18300</strain>
    </source>
</reference>
<accession>A0ABR3WAC7</accession>
<dbReference type="PANTHER" id="PTHR46310:SF7">
    <property type="entry name" value="AMIDASE 1"/>
    <property type="match status" value="1"/>
</dbReference>
<dbReference type="Proteomes" id="UP001583177">
    <property type="component" value="Unassembled WGS sequence"/>
</dbReference>
<sequence>MALSKISQATALNALKASSVVSLGGISYFVGNTAEVTKDAVLKKFVDFAHRDDVFHKGFAEGSILILRSDVPSASTPPLPQTLTEHLSLTSSKLLFVSSDPDELPDGPYFLEKPLNGLRVTMKDNYKLSGVVQTMGSRSFARLYGPQTQTADVVRTLIDLGAVIVGTTKLGAYAGSEVPPEKCVDYFPPWNPRGDGHQGPSGSSSGAGSTVASYGWIDIGIRTDSTGSIRMPAASYGLWGLRSTWSSFKMDGIVANAPFVYFCSNILGILVF</sequence>
<evidence type="ECO:0000259" key="1">
    <source>
        <dbReference type="Pfam" id="PF01425"/>
    </source>
</evidence>
<dbReference type="Pfam" id="PF01425">
    <property type="entry name" value="Amidase"/>
    <property type="match status" value="1"/>
</dbReference>
<dbReference type="Gene3D" id="3.90.1300.10">
    <property type="entry name" value="Amidase signature (AS) domain"/>
    <property type="match status" value="1"/>
</dbReference>